<reference evidence="2" key="1">
    <citation type="submission" date="2023-07" db="EMBL/GenBank/DDBJ databases">
        <title>draft genome sequence of fig (Ficus carica).</title>
        <authorList>
            <person name="Takahashi T."/>
            <person name="Nishimura K."/>
        </authorList>
    </citation>
    <scope>NUCLEOTIDE SEQUENCE</scope>
</reference>
<proteinExistence type="predicted"/>
<gene>
    <name evidence="2" type="ORF">TIFTF001_033984</name>
</gene>
<comment type="caution">
    <text evidence="2">The sequence shown here is derived from an EMBL/GenBank/DDBJ whole genome shotgun (WGS) entry which is preliminary data.</text>
</comment>
<sequence length="64" mass="6819">MISEPRSGSSFGIGVGNGLRNQRWGWVFVQGLGLVFMMGLGSDFGTRSGSDFTIEIGTGTDYNP</sequence>
<keyword evidence="1" id="KW-0472">Membrane</keyword>
<dbReference type="AlphaFoldDB" id="A0AA88E2Y3"/>
<keyword evidence="3" id="KW-1185">Reference proteome</keyword>
<keyword evidence="1" id="KW-1133">Transmembrane helix</keyword>
<evidence type="ECO:0000313" key="2">
    <source>
        <dbReference type="EMBL" id="GMN64906.1"/>
    </source>
</evidence>
<protein>
    <submittedName>
        <fullName evidence="2">Uncharacterized protein</fullName>
    </submittedName>
</protein>
<evidence type="ECO:0000256" key="1">
    <source>
        <dbReference type="SAM" id="Phobius"/>
    </source>
</evidence>
<dbReference type="Proteomes" id="UP001187192">
    <property type="component" value="Unassembled WGS sequence"/>
</dbReference>
<feature type="transmembrane region" description="Helical" evidence="1">
    <location>
        <begin position="24"/>
        <end position="41"/>
    </location>
</feature>
<evidence type="ECO:0000313" key="3">
    <source>
        <dbReference type="Proteomes" id="UP001187192"/>
    </source>
</evidence>
<dbReference type="EMBL" id="BTGU01000200">
    <property type="protein sequence ID" value="GMN64906.1"/>
    <property type="molecule type" value="Genomic_DNA"/>
</dbReference>
<keyword evidence="1" id="KW-0812">Transmembrane</keyword>
<accession>A0AA88E2Y3</accession>
<organism evidence="2 3">
    <name type="scientific">Ficus carica</name>
    <name type="common">Common fig</name>
    <dbReference type="NCBI Taxonomy" id="3494"/>
    <lineage>
        <taxon>Eukaryota</taxon>
        <taxon>Viridiplantae</taxon>
        <taxon>Streptophyta</taxon>
        <taxon>Embryophyta</taxon>
        <taxon>Tracheophyta</taxon>
        <taxon>Spermatophyta</taxon>
        <taxon>Magnoliopsida</taxon>
        <taxon>eudicotyledons</taxon>
        <taxon>Gunneridae</taxon>
        <taxon>Pentapetalae</taxon>
        <taxon>rosids</taxon>
        <taxon>fabids</taxon>
        <taxon>Rosales</taxon>
        <taxon>Moraceae</taxon>
        <taxon>Ficeae</taxon>
        <taxon>Ficus</taxon>
    </lineage>
</organism>
<name>A0AA88E2Y3_FICCA</name>